<accession>A0ABU3BYP6</accession>
<dbReference type="Proteomes" id="UP001251857">
    <property type="component" value="Unassembled WGS sequence"/>
</dbReference>
<reference evidence="6 7" key="1">
    <citation type="submission" date="2023-09" db="EMBL/GenBank/DDBJ databases">
        <authorList>
            <person name="Rey-Velasco X."/>
        </authorList>
    </citation>
    <scope>NUCLEOTIDE SEQUENCE [LARGE SCALE GENOMIC DNA]</scope>
    <source>
        <strain evidence="6 7">W335</strain>
    </source>
</reference>
<comment type="similarity">
    <text evidence="1">Belongs to the ABC transporter superfamily.</text>
</comment>
<evidence type="ECO:0000256" key="2">
    <source>
        <dbReference type="ARBA" id="ARBA00022448"/>
    </source>
</evidence>
<proteinExistence type="inferred from homology"/>
<organism evidence="6 7">
    <name type="scientific">Spectribacter hydrogenoxidans</name>
    <dbReference type="NCBI Taxonomy" id="3075608"/>
    <lineage>
        <taxon>Bacteria</taxon>
        <taxon>Pseudomonadati</taxon>
        <taxon>Pseudomonadota</taxon>
        <taxon>Gammaproteobacteria</taxon>
        <taxon>Salinisphaerales</taxon>
        <taxon>Salinisphaeraceae</taxon>
        <taxon>Spectribacter</taxon>
    </lineage>
</organism>
<evidence type="ECO:0000256" key="3">
    <source>
        <dbReference type="ARBA" id="ARBA00022741"/>
    </source>
</evidence>
<dbReference type="RefSeq" id="WP_311652177.1">
    <property type="nucleotide sequence ID" value="NZ_JAVRIB010000004.1"/>
</dbReference>
<feature type="domain" description="ABC transporter" evidence="5">
    <location>
        <begin position="11"/>
        <end position="240"/>
    </location>
</feature>
<dbReference type="EMBL" id="JAVRIB010000004">
    <property type="protein sequence ID" value="MDT0634413.1"/>
    <property type="molecule type" value="Genomic_DNA"/>
</dbReference>
<dbReference type="GO" id="GO:0005524">
    <property type="term" value="F:ATP binding"/>
    <property type="evidence" value="ECO:0007669"/>
    <property type="project" value="UniProtKB-KW"/>
</dbReference>
<keyword evidence="3" id="KW-0547">Nucleotide-binding</keyword>
<evidence type="ECO:0000313" key="7">
    <source>
        <dbReference type="Proteomes" id="UP001251857"/>
    </source>
</evidence>
<dbReference type="InterPro" id="IPR003439">
    <property type="entry name" value="ABC_transporter-like_ATP-bd"/>
</dbReference>
<dbReference type="PROSITE" id="PS50893">
    <property type="entry name" value="ABC_TRANSPORTER_2"/>
    <property type="match status" value="1"/>
</dbReference>
<dbReference type="InterPro" id="IPR003593">
    <property type="entry name" value="AAA+_ATPase"/>
</dbReference>
<protein>
    <submittedName>
        <fullName evidence="6">ATP-binding cassette domain-containing protein</fullName>
    </submittedName>
</protein>
<dbReference type="InterPro" id="IPR027417">
    <property type="entry name" value="P-loop_NTPase"/>
</dbReference>
<dbReference type="PANTHER" id="PTHR43335:SF4">
    <property type="entry name" value="ABC TRANSPORTER, ATP-BINDING PROTEIN"/>
    <property type="match status" value="1"/>
</dbReference>
<name>A0ABU3BYP6_9GAMM</name>
<keyword evidence="7" id="KW-1185">Reference proteome</keyword>
<comment type="caution">
    <text evidence="6">The sequence shown here is derived from an EMBL/GenBank/DDBJ whole genome shotgun (WGS) entry which is preliminary data.</text>
</comment>
<gene>
    <name evidence="6" type="ORF">RM532_05525</name>
</gene>
<dbReference type="SUPFAM" id="SSF52540">
    <property type="entry name" value="P-loop containing nucleoside triphosphate hydrolases"/>
    <property type="match status" value="1"/>
</dbReference>
<keyword evidence="2" id="KW-0813">Transport</keyword>
<dbReference type="Pfam" id="PF00005">
    <property type="entry name" value="ABC_tran"/>
    <property type="match status" value="1"/>
</dbReference>
<evidence type="ECO:0000313" key="6">
    <source>
        <dbReference type="EMBL" id="MDT0634413.1"/>
    </source>
</evidence>
<evidence type="ECO:0000256" key="1">
    <source>
        <dbReference type="ARBA" id="ARBA00005417"/>
    </source>
</evidence>
<dbReference type="Gene3D" id="3.40.50.300">
    <property type="entry name" value="P-loop containing nucleotide triphosphate hydrolases"/>
    <property type="match status" value="1"/>
</dbReference>
<dbReference type="CDD" id="cd03230">
    <property type="entry name" value="ABC_DR_subfamily_A"/>
    <property type="match status" value="1"/>
</dbReference>
<dbReference type="SMART" id="SM00382">
    <property type="entry name" value="AAA"/>
    <property type="match status" value="1"/>
</dbReference>
<sequence length="320" mass="34997">MSQAMNNDVLVDAQGLTRRYGLIRAVAGLDLQLRNGEILGLLGPNGAGKSTTLRMLAGCLAPSEGRVLIRGLDMARAPSRAKRHLGYLPERPPLYPEQTVREYLAFCARLHRIPRREQGAAVASAMTDCGLADMGSRLIAHCSKGYQQRVGIAQAILHRPDVVILDEPTAGLDPNQIREIRALIRRLGESHSVILSSHILPEIQATCARVAIIHGGQLVFDRPMRDIEGDERPRTLRLGLRRPPGEDVLSSVSGIERVEAIEEGLWQLTCAPGADPREAIAGQAARDDWGLFELSQPRRALEDIFTELTSADRPATRQAA</sequence>
<evidence type="ECO:0000256" key="4">
    <source>
        <dbReference type="ARBA" id="ARBA00022840"/>
    </source>
</evidence>
<evidence type="ECO:0000259" key="5">
    <source>
        <dbReference type="PROSITE" id="PS50893"/>
    </source>
</evidence>
<dbReference type="PANTHER" id="PTHR43335">
    <property type="entry name" value="ABC TRANSPORTER, ATP-BINDING PROTEIN"/>
    <property type="match status" value="1"/>
</dbReference>
<keyword evidence="4 6" id="KW-0067">ATP-binding</keyword>